<keyword evidence="7" id="KW-1185">Reference proteome</keyword>
<feature type="compositionally biased region" description="Basic and acidic residues" evidence="5">
    <location>
        <begin position="46"/>
        <end position="64"/>
    </location>
</feature>
<accession>C5LVX3</accession>
<evidence type="ECO:0000256" key="5">
    <source>
        <dbReference type="SAM" id="MobiDB-lite"/>
    </source>
</evidence>
<dbReference type="Gene3D" id="3.30.470.160">
    <property type="entry name" value="Inositol polyphosphate kinase"/>
    <property type="match status" value="1"/>
</dbReference>
<dbReference type="InterPro" id="IPR038286">
    <property type="entry name" value="IPK_sf"/>
</dbReference>
<dbReference type="SUPFAM" id="SSF51197">
    <property type="entry name" value="Clavaminate synthase-like"/>
    <property type="match status" value="1"/>
</dbReference>
<comment type="similarity">
    <text evidence="1 4">Belongs to the inositol phosphokinase (IPK) family.</text>
</comment>
<dbReference type="EC" id="2.7.-.-" evidence="4"/>
<dbReference type="SUPFAM" id="SSF56104">
    <property type="entry name" value="SAICAR synthase-like"/>
    <property type="match status" value="1"/>
</dbReference>
<reference evidence="6 7" key="1">
    <citation type="submission" date="2008-07" db="EMBL/GenBank/DDBJ databases">
        <authorList>
            <person name="El-Sayed N."/>
            <person name="Caler E."/>
            <person name="Inman J."/>
            <person name="Amedeo P."/>
            <person name="Hass B."/>
            <person name="Wortman J."/>
        </authorList>
    </citation>
    <scope>NUCLEOTIDE SEQUENCE [LARGE SCALE GENOMIC DNA]</scope>
    <source>
        <strain evidence="7">ATCC 50983 / TXsc</strain>
    </source>
</reference>
<evidence type="ECO:0000256" key="2">
    <source>
        <dbReference type="ARBA" id="ARBA00022679"/>
    </source>
</evidence>
<evidence type="ECO:0000313" key="7">
    <source>
        <dbReference type="Proteomes" id="UP000007800"/>
    </source>
</evidence>
<dbReference type="GO" id="GO:0046854">
    <property type="term" value="P:phosphatidylinositol phosphate biosynthetic process"/>
    <property type="evidence" value="ECO:0007669"/>
    <property type="project" value="TreeGrafter"/>
</dbReference>
<dbReference type="GO" id="GO:0005737">
    <property type="term" value="C:cytoplasm"/>
    <property type="evidence" value="ECO:0007669"/>
    <property type="project" value="TreeGrafter"/>
</dbReference>
<dbReference type="InterPro" id="IPR005522">
    <property type="entry name" value="IPK"/>
</dbReference>
<protein>
    <recommendedName>
        <fullName evidence="4">Kinase</fullName>
        <ecNumber evidence="4">2.7.-.-</ecNumber>
    </recommendedName>
</protein>
<name>C5LVX3_PERM5</name>
<dbReference type="InParanoid" id="C5LVX3"/>
<dbReference type="Gene3D" id="2.60.120.650">
    <property type="entry name" value="Cupin"/>
    <property type="match status" value="1"/>
</dbReference>
<feature type="region of interest" description="Disordered" evidence="5">
    <location>
        <begin position="422"/>
        <end position="443"/>
    </location>
</feature>
<dbReference type="RefSeq" id="XP_002766407.1">
    <property type="nucleotide sequence ID" value="XM_002766361.1"/>
</dbReference>
<dbReference type="AlphaFoldDB" id="C5LVX3"/>
<keyword evidence="3 4" id="KW-0418">Kinase</keyword>
<dbReference type="Proteomes" id="UP000007800">
    <property type="component" value="Unassembled WGS sequence"/>
</dbReference>
<feature type="compositionally biased region" description="Acidic residues" evidence="5">
    <location>
        <begin position="36"/>
        <end position="45"/>
    </location>
</feature>
<dbReference type="PANTHER" id="PTHR12400">
    <property type="entry name" value="INOSITOL POLYPHOSPHATE KINASE"/>
    <property type="match status" value="1"/>
</dbReference>
<dbReference type="GO" id="GO:0032958">
    <property type="term" value="P:inositol phosphate biosynthetic process"/>
    <property type="evidence" value="ECO:0007669"/>
    <property type="project" value="InterPro"/>
</dbReference>
<dbReference type="OrthoDB" id="415358at2759"/>
<sequence length="534" mass="61645">MSNRPIPPLGATQPKVSIEAQKGAEEERMIRRYKEEDDDDDDDGDDGQHRLHEQIDREREKARRKREEAAAAAAVVLEDLAHGMATPCILDLKMGAKQRAVRYGLSKAKMESKLKKSRQTTSHSLAFRMCGVQLYDRISGERVYYNKYYGRKQSEQGVFQTINTFFDSIQEPYKKILIKRLVDKLERLLTILQSLNGFRFWSGSLLFVFDGPSTTLEQVGKMTTTTTTFKVVPEVEADTYDNTKHSFWKDYVAQRKPCVIRGGSKDYIKRMSNDNMIRVAGEDMVTAEERKDMSEGFGKTDWNDDKRLHIPFKDFINKVTTGKVYMTTQDIPLSEYDGGPIKRMGTHIQKLIDNKLIPKNPSILEDTGLTQYQVNMWFGDAKDGRMEPEWRMWDNGEEEEEEEEEEEAQLDKLLDIAIAEGNFDDDDEEEEEEEGPEGKKRKVVMEEEEELKNQGPSHFCNTTIITIDDTGDIMLYHTPLHKEKKKKKKKEVDILQLTIGIIPQCMEVLMINHMLIITGLRDGILSYQLKPPYH</sequence>
<keyword evidence="2 4" id="KW-0808">Transferase</keyword>
<organism evidence="7">
    <name type="scientific">Perkinsus marinus (strain ATCC 50983 / TXsc)</name>
    <dbReference type="NCBI Taxonomy" id="423536"/>
    <lineage>
        <taxon>Eukaryota</taxon>
        <taxon>Sar</taxon>
        <taxon>Alveolata</taxon>
        <taxon>Perkinsozoa</taxon>
        <taxon>Perkinsea</taxon>
        <taxon>Perkinsida</taxon>
        <taxon>Perkinsidae</taxon>
        <taxon>Perkinsus</taxon>
    </lineage>
</organism>
<dbReference type="PANTHER" id="PTHR12400:SF21">
    <property type="entry name" value="KINASE"/>
    <property type="match status" value="1"/>
</dbReference>
<dbReference type="GO" id="GO:0000828">
    <property type="term" value="F:inositol hexakisphosphate kinase activity"/>
    <property type="evidence" value="ECO:0007669"/>
    <property type="project" value="TreeGrafter"/>
</dbReference>
<dbReference type="GeneID" id="9044615"/>
<evidence type="ECO:0000256" key="4">
    <source>
        <dbReference type="RuleBase" id="RU363090"/>
    </source>
</evidence>
<feature type="compositionally biased region" description="Acidic residues" evidence="5">
    <location>
        <begin position="422"/>
        <end position="435"/>
    </location>
</feature>
<dbReference type="EMBL" id="GG686026">
    <property type="protein sequence ID" value="EEQ99124.1"/>
    <property type="molecule type" value="Genomic_DNA"/>
</dbReference>
<dbReference type="Pfam" id="PF03770">
    <property type="entry name" value="IPK"/>
    <property type="match status" value="1"/>
</dbReference>
<feature type="region of interest" description="Disordered" evidence="5">
    <location>
        <begin position="1"/>
        <end position="64"/>
    </location>
</feature>
<feature type="compositionally biased region" description="Basic and acidic residues" evidence="5">
    <location>
        <begin position="22"/>
        <end position="35"/>
    </location>
</feature>
<proteinExistence type="inferred from homology"/>
<gene>
    <name evidence="6" type="ORF">Pmar_PMAR023846</name>
</gene>
<evidence type="ECO:0000256" key="1">
    <source>
        <dbReference type="ARBA" id="ARBA00007374"/>
    </source>
</evidence>
<dbReference type="GO" id="GO:0005634">
    <property type="term" value="C:nucleus"/>
    <property type="evidence" value="ECO:0007669"/>
    <property type="project" value="TreeGrafter"/>
</dbReference>
<evidence type="ECO:0000313" key="6">
    <source>
        <dbReference type="EMBL" id="EEQ99124.1"/>
    </source>
</evidence>
<evidence type="ECO:0000256" key="3">
    <source>
        <dbReference type="ARBA" id="ARBA00022777"/>
    </source>
</evidence>